<gene>
    <name evidence="2" type="ORF">GUJ93_ZPchr0002g24703</name>
</gene>
<reference evidence="2" key="1">
    <citation type="journal article" date="2021" name="bioRxiv">
        <title>Whole Genome Assembly and Annotation of Northern Wild Rice, Zizania palustris L., Supports a Whole Genome Duplication in the Zizania Genus.</title>
        <authorList>
            <person name="Haas M."/>
            <person name="Kono T."/>
            <person name="Macchietto M."/>
            <person name="Millas R."/>
            <person name="McGilp L."/>
            <person name="Shao M."/>
            <person name="Duquette J."/>
            <person name="Hirsch C.N."/>
            <person name="Kimball J."/>
        </authorList>
    </citation>
    <scope>NUCLEOTIDE SEQUENCE</scope>
    <source>
        <tissue evidence="2">Fresh leaf tissue</tissue>
    </source>
</reference>
<dbReference type="Proteomes" id="UP000729402">
    <property type="component" value="Unassembled WGS sequence"/>
</dbReference>
<dbReference type="EMBL" id="JAAALK010000287">
    <property type="protein sequence ID" value="KAG8057028.1"/>
    <property type="molecule type" value="Genomic_DNA"/>
</dbReference>
<sequence length="97" mass="10599">MRGADLNMRVRHRRTNHEIKEQLIRSADLSMSDAARSEQYTKKNPHKHLSSPSHATRGGHSPWIGSDGCGSHELLESHDGDNSSARVLLTGGGNSSN</sequence>
<name>A0A8J5RT67_ZIZPA</name>
<evidence type="ECO:0000313" key="3">
    <source>
        <dbReference type="Proteomes" id="UP000729402"/>
    </source>
</evidence>
<comment type="caution">
    <text evidence="2">The sequence shown here is derived from an EMBL/GenBank/DDBJ whole genome shotgun (WGS) entry which is preliminary data.</text>
</comment>
<organism evidence="2 3">
    <name type="scientific">Zizania palustris</name>
    <name type="common">Northern wild rice</name>
    <dbReference type="NCBI Taxonomy" id="103762"/>
    <lineage>
        <taxon>Eukaryota</taxon>
        <taxon>Viridiplantae</taxon>
        <taxon>Streptophyta</taxon>
        <taxon>Embryophyta</taxon>
        <taxon>Tracheophyta</taxon>
        <taxon>Spermatophyta</taxon>
        <taxon>Magnoliopsida</taxon>
        <taxon>Liliopsida</taxon>
        <taxon>Poales</taxon>
        <taxon>Poaceae</taxon>
        <taxon>BOP clade</taxon>
        <taxon>Oryzoideae</taxon>
        <taxon>Oryzeae</taxon>
        <taxon>Zizaniinae</taxon>
        <taxon>Zizania</taxon>
    </lineage>
</organism>
<keyword evidence="3" id="KW-1185">Reference proteome</keyword>
<feature type="region of interest" description="Disordered" evidence="1">
    <location>
        <begin position="1"/>
        <end position="97"/>
    </location>
</feature>
<dbReference type="AlphaFoldDB" id="A0A8J5RT67"/>
<evidence type="ECO:0000256" key="1">
    <source>
        <dbReference type="SAM" id="MobiDB-lite"/>
    </source>
</evidence>
<protein>
    <submittedName>
        <fullName evidence="2">Uncharacterized protein</fullName>
    </submittedName>
</protein>
<evidence type="ECO:0000313" key="2">
    <source>
        <dbReference type="EMBL" id="KAG8057028.1"/>
    </source>
</evidence>
<proteinExistence type="predicted"/>
<reference evidence="2" key="2">
    <citation type="submission" date="2021-02" db="EMBL/GenBank/DDBJ databases">
        <authorList>
            <person name="Kimball J.A."/>
            <person name="Haas M.W."/>
            <person name="Macchietto M."/>
            <person name="Kono T."/>
            <person name="Duquette J."/>
            <person name="Shao M."/>
        </authorList>
    </citation>
    <scope>NUCLEOTIDE SEQUENCE</scope>
    <source>
        <tissue evidence="2">Fresh leaf tissue</tissue>
    </source>
</reference>
<accession>A0A8J5RT67</accession>